<protein>
    <submittedName>
        <fullName evidence="4">Glycosyl transferase</fullName>
    </submittedName>
</protein>
<feature type="domain" description="Glycosyltransferase 2-like" evidence="3">
    <location>
        <begin position="12"/>
        <end position="137"/>
    </location>
</feature>
<dbReference type="CDD" id="cd00761">
    <property type="entry name" value="Glyco_tranf_GTA_type"/>
    <property type="match status" value="1"/>
</dbReference>
<name>A0A6S6I1F5_ERYRH</name>
<dbReference type="SUPFAM" id="SSF53448">
    <property type="entry name" value="Nucleotide-diphospho-sugar transferases"/>
    <property type="match status" value="1"/>
</dbReference>
<dbReference type="InterPro" id="IPR001173">
    <property type="entry name" value="Glyco_trans_2-like"/>
</dbReference>
<evidence type="ECO:0000313" key="4">
    <source>
        <dbReference type="EMBL" id="BCB22624.1"/>
    </source>
</evidence>
<dbReference type="Pfam" id="PF00535">
    <property type="entry name" value="Glycos_transf_2"/>
    <property type="match status" value="1"/>
</dbReference>
<dbReference type="InterPro" id="IPR029044">
    <property type="entry name" value="Nucleotide-diphossugar_trans"/>
</dbReference>
<evidence type="ECO:0000259" key="3">
    <source>
        <dbReference type="Pfam" id="PF00535"/>
    </source>
</evidence>
<dbReference type="GO" id="GO:0016757">
    <property type="term" value="F:glycosyltransferase activity"/>
    <property type="evidence" value="ECO:0007669"/>
    <property type="project" value="UniProtKB-KW"/>
</dbReference>
<accession>A0A6S6I1F5</accession>
<evidence type="ECO:0000256" key="1">
    <source>
        <dbReference type="ARBA" id="ARBA00022676"/>
    </source>
</evidence>
<dbReference type="PANTHER" id="PTHR22916:SF51">
    <property type="entry name" value="GLYCOSYLTRANSFERASE EPSH-RELATED"/>
    <property type="match status" value="1"/>
</dbReference>
<dbReference type="AlphaFoldDB" id="A0A6S6I1F5"/>
<dbReference type="PANTHER" id="PTHR22916">
    <property type="entry name" value="GLYCOSYLTRANSFERASE"/>
    <property type="match status" value="1"/>
</dbReference>
<sequence>MDQNFNLNKLVSIVVPIYNEEDNIRDLLNSIIGQTYKNLEIIIVDDGSQDQTLDLCNSIAMEDSRIKVVSKENGGVSSARNVGIEISNGEYICFLDGDDYIEESLVLELVSSMENTRSDVTFTGYNLLYGEKKIPRENSIKSGVYASKKLLSTILDNGTMSGIQFGSACTSIYKLETIKYSNIRFNESIRINEDGIFNIEFVLSSDIVCINNEIKLYNYRQSNLNKRSYEFLKENIEISTKYLESNFSGVLPNFENQIACRKVSEALWLILNLCQQDNIKYSEIKIELMRIISSAKDSLGLSLVEENELGKHKFAYYYLIRKEMSKTIYFLTRYIVPVFTRIMNR</sequence>
<keyword evidence="2 4" id="KW-0808">Transferase</keyword>
<dbReference type="Gene3D" id="3.90.550.10">
    <property type="entry name" value="Spore Coat Polysaccharide Biosynthesis Protein SpsA, Chain A"/>
    <property type="match status" value="1"/>
</dbReference>
<keyword evidence="1" id="KW-0328">Glycosyltransferase</keyword>
<proteinExistence type="predicted"/>
<reference evidence="4" key="1">
    <citation type="submission" date="2020-02" db="EMBL/GenBank/DDBJ databases">
        <title>Development of a multiplex PCR-based assay for rapid serotyping of Erysipelothrix species.</title>
        <authorList>
            <person name="Shimoji Y."/>
            <person name="Shiraiwa K."/>
            <person name="Tominaga H."/>
            <person name="Nishikawa S."/>
            <person name="Eguchi M."/>
            <person name="Hikono H."/>
            <person name="Ogawa Y."/>
        </authorList>
    </citation>
    <scope>NUCLEOTIDE SEQUENCE</scope>
    <source>
        <strain evidence="4">Doggerscharbe</strain>
    </source>
</reference>
<dbReference type="EMBL" id="LC528599">
    <property type="protein sequence ID" value="BCB22624.1"/>
    <property type="molecule type" value="Genomic_DNA"/>
</dbReference>
<evidence type="ECO:0000256" key="2">
    <source>
        <dbReference type="ARBA" id="ARBA00022679"/>
    </source>
</evidence>
<organism evidence="4">
    <name type="scientific">Erysipelothrix rhusiopathiae</name>
    <dbReference type="NCBI Taxonomy" id="1648"/>
    <lineage>
        <taxon>Bacteria</taxon>
        <taxon>Bacillati</taxon>
        <taxon>Bacillota</taxon>
        <taxon>Erysipelotrichia</taxon>
        <taxon>Erysipelotrichales</taxon>
        <taxon>Erysipelotrichaceae</taxon>
        <taxon>Erysipelothrix</taxon>
    </lineage>
</organism>